<dbReference type="GO" id="GO:0004252">
    <property type="term" value="F:serine-type endopeptidase activity"/>
    <property type="evidence" value="ECO:0007669"/>
    <property type="project" value="InterPro"/>
</dbReference>
<dbReference type="SMART" id="SM00020">
    <property type="entry name" value="Tryp_SPc"/>
    <property type="match status" value="1"/>
</dbReference>
<protein>
    <recommendedName>
        <fullName evidence="2">peptide-methionine (S)-S-oxide reductase</fullName>
        <ecNumber evidence="2">1.8.4.11</ecNumber>
    </recommendedName>
    <alternativeName>
        <fullName evidence="5">Peptide-methionine (S)-S-oxide reductase</fullName>
    </alternativeName>
</protein>
<dbReference type="Proteomes" id="UP000694906">
    <property type="component" value="Unplaced"/>
</dbReference>
<dbReference type="GeneID" id="101708647"/>
<gene>
    <name evidence="9" type="primary">LOC101708647</name>
</gene>
<dbReference type="InterPro" id="IPR001254">
    <property type="entry name" value="Trypsin_dom"/>
</dbReference>
<evidence type="ECO:0000256" key="2">
    <source>
        <dbReference type="ARBA" id="ARBA00012502"/>
    </source>
</evidence>
<keyword evidence="8" id="KW-1185">Reference proteome</keyword>
<dbReference type="PANTHER" id="PTHR24253">
    <property type="entry name" value="TRANSMEMBRANE PROTEASE SERINE"/>
    <property type="match status" value="1"/>
</dbReference>
<dbReference type="InterPro" id="IPR036509">
    <property type="entry name" value="Met_Sox_Rdtase_MsrA_sf"/>
</dbReference>
<dbReference type="GO" id="GO:0008113">
    <property type="term" value="F:peptide-methionine (S)-S-oxide reductase activity"/>
    <property type="evidence" value="ECO:0007669"/>
    <property type="project" value="UniProtKB-EC"/>
</dbReference>
<dbReference type="PROSITE" id="PS50240">
    <property type="entry name" value="TRYPSIN_DOM"/>
    <property type="match status" value="1"/>
</dbReference>
<dbReference type="AlphaFoldDB" id="A0AAX6TAE6"/>
<dbReference type="InterPro" id="IPR002569">
    <property type="entry name" value="Met_Sox_Rdtase_MsrA_dom"/>
</dbReference>
<reference evidence="9" key="1">
    <citation type="submission" date="2025-08" db="UniProtKB">
        <authorList>
            <consortium name="RefSeq"/>
        </authorList>
    </citation>
    <scope>IDENTIFICATION</scope>
</reference>
<keyword evidence="3" id="KW-0560">Oxidoreductase</keyword>
<evidence type="ECO:0000256" key="1">
    <source>
        <dbReference type="ARBA" id="ARBA00005591"/>
    </source>
</evidence>
<dbReference type="PANTHER" id="PTHR24253:SF132">
    <property type="entry name" value="SERINE PROTEASE-LIKE PROTEIN 51"/>
    <property type="match status" value="1"/>
</dbReference>
<organism evidence="8 9">
    <name type="scientific">Heterocephalus glaber</name>
    <name type="common">Naked mole rat</name>
    <dbReference type="NCBI Taxonomy" id="10181"/>
    <lineage>
        <taxon>Eukaryota</taxon>
        <taxon>Metazoa</taxon>
        <taxon>Chordata</taxon>
        <taxon>Craniata</taxon>
        <taxon>Vertebrata</taxon>
        <taxon>Euteleostomi</taxon>
        <taxon>Mammalia</taxon>
        <taxon>Eutheria</taxon>
        <taxon>Euarchontoglires</taxon>
        <taxon>Glires</taxon>
        <taxon>Rodentia</taxon>
        <taxon>Hystricomorpha</taxon>
        <taxon>Bathyergidae</taxon>
        <taxon>Heterocephalus</taxon>
    </lineage>
</organism>
<keyword evidence="4" id="KW-1015">Disulfide bond</keyword>
<evidence type="ECO:0000256" key="4">
    <source>
        <dbReference type="ARBA" id="ARBA00023157"/>
    </source>
</evidence>
<feature type="region of interest" description="Disordered" evidence="6">
    <location>
        <begin position="410"/>
        <end position="435"/>
    </location>
</feature>
<dbReference type="InterPro" id="IPR043504">
    <property type="entry name" value="Peptidase_S1_PA_chymotrypsin"/>
</dbReference>
<dbReference type="SUPFAM" id="SSF55068">
    <property type="entry name" value="Peptide methionine sulfoxide reductase"/>
    <property type="match status" value="1"/>
</dbReference>
<evidence type="ECO:0000256" key="3">
    <source>
        <dbReference type="ARBA" id="ARBA00023002"/>
    </source>
</evidence>
<dbReference type="RefSeq" id="XP_021116770.1">
    <property type="nucleotide sequence ID" value="XM_021261111.1"/>
</dbReference>
<dbReference type="Pfam" id="PF00089">
    <property type="entry name" value="Trypsin"/>
    <property type="match status" value="1"/>
</dbReference>
<evidence type="ECO:0000313" key="9">
    <source>
        <dbReference type="RefSeq" id="XP_021116770.1"/>
    </source>
</evidence>
<dbReference type="GO" id="GO:0006508">
    <property type="term" value="P:proteolysis"/>
    <property type="evidence" value="ECO:0007669"/>
    <property type="project" value="InterPro"/>
</dbReference>
<evidence type="ECO:0000259" key="7">
    <source>
        <dbReference type="PROSITE" id="PS50240"/>
    </source>
</evidence>
<evidence type="ECO:0000313" key="8">
    <source>
        <dbReference type="Proteomes" id="UP000694906"/>
    </source>
</evidence>
<comment type="similarity">
    <text evidence="1">Belongs to the MsrA Met sulfoxide reductase family.</text>
</comment>
<accession>A0AAX6TAE6</accession>
<proteinExistence type="inferred from homology"/>
<dbReference type="SUPFAM" id="SSF50494">
    <property type="entry name" value="Trypsin-like serine proteases"/>
    <property type="match status" value="1"/>
</dbReference>
<name>A0AAX6TAE6_HETGA</name>
<dbReference type="InterPro" id="IPR009003">
    <property type="entry name" value="Peptidase_S1_PA"/>
</dbReference>
<dbReference type="Gene3D" id="2.40.10.10">
    <property type="entry name" value="Trypsin-like serine proteases"/>
    <property type="match status" value="1"/>
</dbReference>
<feature type="domain" description="Peptidase S1" evidence="7">
    <location>
        <begin position="25"/>
        <end position="223"/>
    </location>
</feature>
<dbReference type="Pfam" id="PF01625">
    <property type="entry name" value="PMSR"/>
    <property type="match status" value="1"/>
</dbReference>
<evidence type="ECO:0000256" key="5">
    <source>
        <dbReference type="ARBA" id="ARBA00030643"/>
    </source>
</evidence>
<dbReference type="EC" id="1.8.4.11" evidence="2"/>
<sequence length="435" mass="48703">MSQNQFGVATDQPFPTRHGCHSKSCWKSRMVSFPGKFEMAAVNVTVVMGAKAFSDIHWERKQVQKIITHKDYRPPHLDSDLALLLLATPVQFSSFKMPVCLLGKEASWDHCWMAEWVSAYGYGTSSGWNMQLQKLRVTQISWKACSARVEKLSSKMLCAWQELDTNGNYWGDSGAPMVCANRGTHRLFQAGIFSWGLSSGSWRRPGMFVSVAQFIPWIQEVTQNEGRELPDLWPPRPPSAGPGVSGAARCHAHLINGVERFRGPFPSPFLTLFSPIWSQAPRSLRELQGGSQRLQVQPGPQQVLSEHGFGGITTDIREGQTFYYAEDYHQQYLSKNPDGYYSLVQPRELHPRLTSAGGYGRTGELHSQEVPVLTESAVWDLCSTRVHTTGHQSLTALPHDTAPHYYPTALRHTPRCPTQPSTEPAPHTHAPHMTL</sequence>
<dbReference type="Gene3D" id="3.30.1060.10">
    <property type="entry name" value="Peptide methionine sulphoxide reductase MsrA"/>
    <property type="match status" value="1"/>
</dbReference>
<evidence type="ECO:0000256" key="6">
    <source>
        <dbReference type="SAM" id="MobiDB-lite"/>
    </source>
</evidence>